<evidence type="ECO:0000313" key="10">
    <source>
        <dbReference type="Proteomes" id="UP000027616"/>
    </source>
</evidence>
<dbReference type="STRING" id="1433126.BN938_0627"/>
<feature type="transmembrane region" description="Helical" evidence="8">
    <location>
        <begin position="138"/>
        <end position="164"/>
    </location>
</feature>
<evidence type="ECO:0000256" key="7">
    <source>
        <dbReference type="ARBA" id="ARBA00023136"/>
    </source>
</evidence>
<dbReference type="InterPro" id="IPR002781">
    <property type="entry name" value="TM_pro_TauE-like"/>
</dbReference>
<dbReference type="AlphaFoldDB" id="A0A060R6S2"/>
<keyword evidence="10" id="KW-1185">Reference proteome</keyword>
<dbReference type="Pfam" id="PF01925">
    <property type="entry name" value="TauE"/>
    <property type="match status" value="1"/>
</dbReference>
<gene>
    <name evidence="9" type="ORF">BN938_0627</name>
</gene>
<evidence type="ECO:0000256" key="4">
    <source>
        <dbReference type="ARBA" id="ARBA00022475"/>
    </source>
</evidence>
<feature type="transmembrane region" description="Helical" evidence="8">
    <location>
        <begin position="176"/>
        <end position="195"/>
    </location>
</feature>
<dbReference type="PANTHER" id="PTHR30269:SF0">
    <property type="entry name" value="MEMBRANE TRANSPORTER PROTEIN YFCA-RELATED"/>
    <property type="match status" value="1"/>
</dbReference>
<evidence type="ECO:0000256" key="3">
    <source>
        <dbReference type="ARBA" id="ARBA00022448"/>
    </source>
</evidence>
<feature type="transmembrane region" description="Helical" evidence="8">
    <location>
        <begin position="229"/>
        <end position="251"/>
    </location>
</feature>
<evidence type="ECO:0000256" key="1">
    <source>
        <dbReference type="ARBA" id="ARBA00004651"/>
    </source>
</evidence>
<name>A0A060R6S2_9BACT</name>
<dbReference type="GO" id="GO:0005886">
    <property type="term" value="C:plasma membrane"/>
    <property type="evidence" value="ECO:0007669"/>
    <property type="project" value="UniProtKB-SubCell"/>
</dbReference>
<dbReference type="Proteomes" id="UP000027616">
    <property type="component" value="Chromosome I"/>
</dbReference>
<dbReference type="EMBL" id="HG934468">
    <property type="protein sequence ID" value="CDN30732.1"/>
    <property type="molecule type" value="Genomic_DNA"/>
</dbReference>
<protein>
    <recommendedName>
        <fullName evidence="8">Probable membrane transporter protein</fullName>
    </recommendedName>
</protein>
<feature type="transmembrane region" description="Helical" evidence="8">
    <location>
        <begin position="99"/>
        <end position="118"/>
    </location>
</feature>
<comment type="subcellular location">
    <subcellularLocation>
        <location evidence="1 8">Cell membrane</location>
        <topology evidence="1 8">Multi-pass membrane protein</topology>
    </subcellularLocation>
</comment>
<dbReference type="HOGENOM" id="CLU_045498_2_3_10"/>
<proteinExistence type="inferred from homology"/>
<dbReference type="PATRIC" id="fig|1433126.3.peg.624"/>
<evidence type="ECO:0000313" key="9">
    <source>
        <dbReference type="EMBL" id="CDN30732.1"/>
    </source>
</evidence>
<organism evidence="9 10">
    <name type="scientific">Mucinivorans hirudinis</name>
    <dbReference type="NCBI Taxonomy" id="1433126"/>
    <lineage>
        <taxon>Bacteria</taxon>
        <taxon>Pseudomonadati</taxon>
        <taxon>Bacteroidota</taxon>
        <taxon>Bacteroidia</taxon>
        <taxon>Bacteroidales</taxon>
        <taxon>Rikenellaceae</taxon>
        <taxon>Mucinivorans</taxon>
    </lineage>
</organism>
<evidence type="ECO:0000256" key="2">
    <source>
        <dbReference type="ARBA" id="ARBA00009142"/>
    </source>
</evidence>
<comment type="similarity">
    <text evidence="2 8">Belongs to the 4-toluene sulfonate uptake permease (TSUP) (TC 2.A.102) family.</text>
</comment>
<keyword evidence="6 8" id="KW-1133">Transmembrane helix</keyword>
<dbReference type="eggNOG" id="COG0730">
    <property type="taxonomic scope" value="Bacteria"/>
</dbReference>
<keyword evidence="7 8" id="KW-0472">Membrane</keyword>
<feature type="transmembrane region" description="Helical" evidence="8">
    <location>
        <begin position="6"/>
        <end position="39"/>
    </location>
</feature>
<evidence type="ECO:0000256" key="8">
    <source>
        <dbReference type="RuleBase" id="RU363041"/>
    </source>
</evidence>
<evidence type="ECO:0000256" key="5">
    <source>
        <dbReference type="ARBA" id="ARBA00022692"/>
    </source>
</evidence>
<reference evidence="9 10" key="1">
    <citation type="journal article" date="2015" name="Genome Announc.">
        <title>Complete Genome Sequence of the Novel Leech Symbiont Mucinivorans hirudinis M3T.</title>
        <authorList>
            <person name="Nelson M.C."/>
            <person name="Bomar L."/>
            <person name="Graf J."/>
        </authorList>
    </citation>
    <scope>NUCLEOTIDE SEQUENCE [LARGE SCALE GENOMIC DNA]</scope>
    <source>
        <strain evidence="10">M3</strain>
    </source>
</reference>
<accession>A0A060R6S2</accession>
<keyword evidence="4 8" id="KW-1003">Cell membrane</keyword>
<evidence type="ECO:0000256" key="6">
    <source>
        <dbReference type="ARBA" id="ARBA00022989"/>
    </source>
</evidence>
<dbReference type="KEGG" id="rbc:BN938_0627"/>
<sequence>MDIGVIILLVCAGILVGVINTFAGGGAALTIAVFTALGMPVNIANGTNRIPVLFQCLTMSATFHKQGYLDYKTGLKLSIPTVVGAIVGAQFASVVSNSLLTILLAIILIILLIVLLFNPEKAMRTSALAPRQPRATDFFLFLLIGLYGGCFHIGVGYFILAVVIMGMGYNLLEANALKGFIVLMYIPFSLTIFFIHGQVEVMYGVVHGIGNIIGSYVAARYARFFGMKFLRLFLITFIVITILDLFAIINIQKFLLNILQ</sequence>
<dbReference type="PANTHER" id="PTHR30269">
    <property type="entry name" value="TRANSMEMBRANE PROTEIN YFCA"/>
    <property type="match status" value="1"/>
</dbReference>
<dbReference type="InterPro" id="IPR052017">
    <property type="entry name" value="TSUP"/>
</dbReference>
<keyword evidence="3" id="KW-0813">Transport</keyword>
<keyword evidence="5 8" id="KW-0812">Transmembrane</keyword>